<evidence type="ECO:0000256" key="1">
    <source>
        <dbReference type="SAM" id="SignalP"/>
    </source>
</evidence>
<feature type="chain" id="PRO_5045209497" evidence="1">
    <location>
        <begin position="22"/>
        <end position="241"/>
    </location>
</feature>
<dbReference type="Pfam" id="PF13568">
    <property type="entry name" value="OMP_b-brl_2"/>
    <property type="match status" value="1"/>
</dbReference>
<evidence type="ECO:0000313" key="3">
    <source>
        <dbReference type="EMBL" id="MCX2741128.1"/>
    </source>
</evidence>
<dbReference type="InterPro" id="IPR011250">
    <property type="entry name" value="OMP/PagP_B-barrel"/>
</dbReference>
<name>A0ABT3RH10_9BACT</name>
<keyword evidence="4" id="KW-1185">Reference proteome</keyword>
<keyword evidence="1" id="KW-0732">Signal</keyword>
<accession>A0ABT3RH10</accession>
<reference evidence="3 4" key="1">
    <citation type="submission" date="2022-11" db="EMBL/GenBank/DDBJ databases">
        <title>The characterization of three novel Bacteroidetes species and genomic analysis of their roles in tidal elemental geochemical cycles.</title>
        <authorList>
            <person name="Ma K.-J."/>
        </authorList>
    </citation>
    <scope>NUCLEOTIDE SEQUENCE [LARGE SCALE GENOMIC DNA]</scope>
    <source>
        <strain evidence="3 4">M82</strain>
    </source>
</reference>
<evidence type="ECO:0000259" key="2">
    <source>
        <dbReference type="Pfam" id="PF13568"/>
    </source>
</evidence>
<sequence>MKRIFLLIAVAIGLAAASAEAQQQPVRYNKQSTYKNSNPSQLRFGIKAGVNLADWEGETMQSVQDLVEMSGGYASREMRTGFHVGTYLSIPVAPGFEIEPGLQYSQKGMVLRGKIPIEEVDFLNANVTLTNKAEYLDLPVLAKVYVGEGFHIFAGPQVSYLLSNKVSAEAGALGYKALNQEWDMKNGFREVDVAVTGGLGYKFASGFNISAGYDYGLNSIDSNNNFDTFNRVIKASVGFTF</sequence>
<evidence type="ECO:0000313" key="4">
    <source>
        <dbReference type="Proteomes" id="UP001207228"/>
    </source>
</evidence>
<dbReference type="SUPFAM" id="SSF56925">
    <property type="entry name" value="OMPA-like"/>
    <property type="match status" value="1"/>
</dbReference>
<dbReference type="InterPro" id="IPR025665">
    <property type="entry name" value="Beta-barrel_OMP_2"/>
</dbReference>
<proteinExistence type="predicted"/>
<gene>
    <name evidence="3" type="ORF">OO017_14310</name>
</gene>
<dbReference type="EMBL" id="JAPFQO010000009">
    <property type="protein sequence ID" value="MCX2741128.1"/>
    <property type="molecule type" value="Genomic_DNA"/>
</dbReference>
<dbReference type="Proteomes" id="UP001207228">
    <property type="component" value="Unassembled WGS sequence"/>
</dbReference>
<comment type="caution">
    <text evidence="3">The sequence shown here is derived from an EMBL/GenBank/DDBJ whole genome shotgun (WGS) entry which is preliminary data.</text>
</comment>
<dbReference type="RefSeq" id="WP_266053237.1">
    <property type="nucleotide sequence ID" value="NZ_JAPFQO010000009.1"/>
</dbReference>
<protein>
    <submittedName>
        <fullName evidence="3">Porin family protein</fullName>
    </submittedName>
</protein>
<feature type="signal peptide" evidence="1">
    <location>
        <begin position="1"/>
        <end position="21"/>
    </location>
</feature>
<feature type="domain" description="Outer membrane protein beta-barrel" evidence="2">
    <location>
        <begin position="36"/>
        <end position="221"/>
    </location>
</feature>
<organism evidence="3 4">
    <name type="scientific">Pontibacter anaerobius</name>
    <dbReference type="NCBI Taxonomy" id="2993940"/>
    <lineage>
        <taxon>Bacteria</taxon>
        <taxon>Pseudomonadati</taxon>
        <taxon>Bacteroidota</taxon>
        <taxon>Cytophagia</taxon>
        <taxon>Cytophagales</taxon>
        <taxon>Hymenobacteraceae</taxon>
        <taxon>Pontibacter</taxon>
    </lineage>
</organism>